<accession>A0A1E5D984</accession>
<proteinExistence type="predicted"/>
<name>A0A1E5D984_9VIBR</name>
<keyword evidence="3" id="KW-1185">Reference proteome</keyword>
<dbReference type="AlphaFoldDB" id="A0A1E5D984"/>
<gene>
    <name evidence="2" type="ORF">A130_10740</name>
</gene>
<evidence type="ECO:0000313" key="2">
    <source>
        <dbReference type="EMBL" id="OEE80025.1"/>
    </source>
</evidence>
<organism evidence="2 3">
    <name type="scientific">Vibrio genomosp. F6 str. FF-238</name>
    <dbReference type="NCBI Taxonomy" id="1191298"/>
    <lineage>
        <taxon>Bacteria</taxon>
        <taxon>Pseudomonadati</taxon>
        <taxon>Pseudomonadota</taxon>
        <taxon>Gammaproteobacteria</taxon>
        <taxon>Vibrionales</taxon>
        <taxon>Vibrionaceae</taxon>
        <taxon>Vibrio</taxon>
    </lineage>
</organism>
<evidence type="ECO:0008006" key="4">
    <source>
        <dbReference type="Google" id="ProtNLM"/>
    </source>
</evidence>
<evidence type="ECO:0000256" key="1">
    <source>
        <dbReference type="SAM" id="SignalP"/>
    </source>
</evidence>
<feature type="chain" id="PRO_5009173750" description="Oxidoreductase molybdopterin-binding domain-containing protein" evidence="1">
    <location>
        <begin position="26"/>
        <end position="162"/>
    </location>
</feature>
<dbReference type="SUPFAM" id="SSF56524">
    <property type="entry name" value="Oxidoreductase molybdopterin-binding domain"/>
    <property type="match status" value="1"/>
</dbReference>
<evidence type="ECO:0000313" key="3">
    <source>
        <dbReference type="Proteomes" id="UP000094165"/>
    </source>
</evidence>
<dbReference type="InterPro" id="IPR036374">
    <property type="entry name" value="OxRdtase_Mopterin-bd_sf"/>
</dbReference>
<feature type="signal peptide" evidence="1">
    <location>
        <begin position="1"/>
        <end position="25"/>
    </location>
</feature>
<dbReference type="Proteomes" id="UP000094165">
    <property type="component" value="Unassembled WGS sequence"/>
</dbReference>
<sequence>MLMKLRTSVVWLLFCTFANVNSALANRLNLALSCEHSTTISRQELMNQFPVTSFTTHLPWDAEPAKFSGVKVSDLTALFAPQKPKILYFSALNEFRASIEVNDLVEYQPIIAYSINGDAISIRKRGPFMLLYDLDKFPHLNVPEYHNKMIWQINEVSIEECE</sequence>
<protein>
    <recommendedName>
        <fullName evidence="4">Oxidoreductase molybdopterin-binding domain-containing protein</fullName>
    </recommendedName>
</protein>
<dbReference type="Gene3D" id="3.90.420.10">
    <property type="entry name" value="Oxidoreductase, molybdopterin-binding domain"/>
    <property type="match status" value="1"/>
</dbReference>
<reference evidence="2 3" key="1">
    <citation type="journal article" date="2012" name="Science">
        <title>Ecological populations of bacteria act as socially cohesive units of antibiotic production and resistance.</title>
        <authorList>
            <person name="Cordero O.X."/>
            <person name="Wildschutte H."/>
            <person name="Kirkup B."/>
            <person name="Proehl S."/>
            <person name="Ngo L."/>
            <person name="Hussain F."/>
            <person name="Le Roux F."/>
            <person name="Mincer T."/>
            <person name="Polz M.F."/>
        </authorList>
    </citation>
    <scope>NUCLEOTIDE SEQUENCE [LARGE SCALE GENOMIC DNA]</scope>
    <source>
        <strain evidence="2 3">FF-238</strain>
    </source>
</reference>
<dbReference type="EMBL" id="AJYW02000014">
    <property type="protein sequence ID" value="OEE80025.1"/>
    <property type="molecule type" value="Genomic_DNA"/>
</dbReference>
<keyword evidence="1" id="KW-0732">Signal</keyword>
<comment type="caution">
    <text evidence="2">The sequence shown here is derived from an EMBL/GenBank/DDBJ whole genome shotgun (WGS) entry which is preliminary data.</text>
</comment>